<protein>
    <submittedName>
        <fullName evidence="2">Uncharacterized protein</fullName>
    </submittedName>
</protein>
<feature type="region of interest" description="Disordered" evidence="1">
    <location>
        <begin position="101"/>
        <end position="133"/>
    </location>
</feature>
<dbReference type="PANTHER" id="PTHR33472">
    <property type="entry name" value="OS01G0106600 PROTEIN"/>
    <property type="match status" value="1"/>
</dbReference>
<keyword evidence="3" id="KW-1185">Reference proteome</keyword>
<sequence>MIAKVATGKERNPVVPNTQKARHASTDYHSLAPKGESSNLPKEIKDDISRFTHKMSVDHPEKTIDENPMSVITLTGENKGASMQLGSEAAKKDSSVRINRGYKLNHGDISEATTDGESSAKPRYKDPKTREDTEQTIYINSNTQSVNNSIVQSSSINERSPGVHVVFTNNTTEAMKPNKNTETVETRKADFKITQPQKLTYEPTVKRRCLRGLFLESSDSDPDNPDKLRRHGCRYDCREKQNGNNQ</sequence>
<accession>A0A2G5EAE0</accession>
<dbReference type="STRING" id="218851.A0A2G5EAE0"/>
<reference evidence="2 3" key="1">
    <citation type="submission" date="2017-09" db="EMBL/GenBank/DDBJ databases">
        <title>WGS assembly of Aquilegia coerulea Goldsmith.</title>
        <authorList>
            <person name="Hodges S."/>
            <person name="Kramer E."/>
            <person name="Nordborg M."/>
            <person name="Tomkins J."/>
            <person name="Borevitz J."/>
            <person name="Derieg N."/>
            <person name="Yan J."/>
            <person name="Mihaltcheva S."/>
            <person name="Hayes R.D."/>
            <person name="Rokhsar D."/>
        </authorList>
    </citation>
    <scope>NUCLEOTIDE SEQUENCE [LARGE SCALE GENOMIC DNA]</scope>
    <source>
        <strain evidence="3">cv. Goldsmith</strain>
    </source>
</reference>
<feature type="compositionally biased region" description="Basic and acidic residues" evidence="1">
    <location>
        <begin position="118"/>
        <end position="133"/>
    </location>
</feature>
<dbReference type="AlphaFoldDB" id="A0A2G5EAE0"/>
<evidence type="ECO:0000256" key="1">
    <source>
        <dbReference type="SAM" id="MobiDB-lite"/>
    </source>
</evidence>
<name>A0A2G5EAE0_AQUCA</name>
<dbReference type="Proteomes" id="UP000230069">
    <property type="component" value="Unassembled WGS sequence"/>
</dbReference>
<evidence type="ECO:0000313" key="3">
    <source>
        <dbReference type="Proteomes" id="UP000230069"/>
    </source>
</evidence>
<dbReference type="EMBL" id="KZ305027">
    <property type="protein sequence ID" value="PIA52700.1"/>
    <property type="molecule type" value="Genomic_DNA"/>
</dbReference>
<feature type="region of interest" description="Disordered" evidence="1">
    <location>
        <begin position="1"/>
        <end position="43"/>
    </location>
</feature>
<dbReference type="OrthoDB" id="1709592at2759"/>
<organism evidence="2 3">
    <name type="scientific">Aquilegia coerulea</name>
    <name type="common">Rocky mountain columbine</name>
    <dbReference type="NCBI Taxonomy" id="218851"/>
    <lineage>
        <taxon>Eukaryota</taxon>
        <taxon>Viridiplantae</taxon>
        <taxon>Streptophyta</taxon>
        <taxon>Embryophyta</taxon>
        <taxon>Tracheophyta</taxon>
        <taxon>Spermatophyta</taxon>
        <taxon>Magnoliopsida</taxon>
        <taxon>Ranunculales</taxon>
        <taxon>Ranunculaceae</taxon>
        <taxon>Thalictroideae</taxon>
        <taxon>Aquilegia</taxon>
    </lineage>
</organism>
<evidence type="ECO:0000313" key="2">
    <source>
        <dbReference type="EMBL" id="PIA52700.1"/>
    </source>
</evidence>
<proteinExistence type="predicted"/>
<gene>
    <name evidence="2" type="ORF">AQUCO_01000516v1</name>
</gene>
<dbReference type="InParanoid" id="A0A2G5EAE0"/>
<dbReference type="PANTHER" id="PTHR33472:SF24">
    <property type="entry name" value="VEGETATIVE CELL WALL PROTEIN GP1-LIKE"/>
    <property type="match status" value="1"/>
</dbReference>